<dbReference type="PROSITE" id="PS00356">
    <property type="entry name" value="HTH_LACI_1"/>
    <property type="match status" value="1"/>
</dbReference>
<dbReference type="InterPro" id="IPR046335">
    <property type="entry name" value="LacI/GalR-like_sensor"/>
</dbReference>
<dbReference type="PANTHER" id="PTHR30146:SF109">
    <property type="entry name" value="HTH-TYPE TRANSCRIPTIONAL REGULATOR GALS"/>
    <property type="match status" value="1"/>
</dbReference>
<dbReference type="PANTHER" id="PTHR30146">
    <property type="entry name" value="LACI-RELATED TRANSCRIPTIONAL REPRESSOR"/>
    <property type="match status" value="1"/>
</dbReference>
<proteinExistence type="predicted"/>
<organism evidence="5 6">
    <name type="scientific">Butyrivibrio hungatei</name>
    <dbReference type="NCBI Taxonomy" id="185008"/>
    <lineage>
        <taxon>Bacteria</taxon>
        <taxon>Bacillati</taxon>
        <taxon>Bacillota</taxon>
        <taxon>Clostridia</taxon>
        <taxon>Lachnospirales</taxon>
        <taxon>Lachnospiraceae</taxon>
        <taxon>Butyrivibrio</taxon>
    </lineage>
</organism>
<dbReference type="Proteomes" id="UP000183047">
    <property type="component" value="Unassembled WGS sequence"/>
</dbReference>
<dbReference type="SMART" id="SM00354">
    <property type="entry name" value="HTH_LACI"/>
    <property type="match status" value="1"/>
</dbReference>
<accession>A0A1G5CVG6</accession>
<dbReference type="EMBL" id="FMUR01000007">
    <property type="protein sequence ID" value="SCY06374.1"/>
    <property type="molecule type" value="Genomic_DNA"/>
</dbReference>
<reference evidence="6" key="1">
    <citation type="submission" date="2016-10" db="EMBL/GenBank/DDBJ databases">
        <authorList>
            <person name="Varghese N."/>
            <person name="Submissions S."/>
        </authorList>
    </citation>
    <scope>NUCLEOTIDE SEQUENCE [LARGE SCALE GENOMIC DNA]</scope>
    <source>
        <strain evidence="6">XBD2006</strain>
    </source>
</reference>
<protein>
    <submittedName>
        <fullName evidence="5">LacI family transcriptional regulator</fullName>
    </submittedName>
</protein>
<keyword evidence="2" id="KW-0238">DNA-binding</keyword>
<evidence type="ECO:0000313" key="5">
    <source>
        <dbReference type="EMBL" id="SCY06374.1"/>
    </source>
</evidence>
<dbReference type="RefSeq" id="WP_074461917.1">
    <property type="nucleotide sequence ID" value="NZ_FMUR01000007.1"/>
</dbReference>
<evidence type="ECO:0000313" key="6">
    <source>
        <dbReference type="Proteomes" id="UP000183047"/>
    </source>
</evidence>
<keyword evidence="3" id="KW-0804">Transcription</keyword>
<dbReference type="AlphaFoldDB" id="A0A1G5CVG6"/>
<evidence type="ECO:0000256" key="2">
    <source>
        <dbReference type="ARBA" id="ARBA00023125"/>
    </source>
</evidence>
<keyword evidence="1" id="KW-0805">Transcription regulation</keyword>
<dbReference type="InterPro" id="IPR000843">
    <property type="entry name" value="HTH_LacI"/>
</dbReference>
<evidence type="ECO:0000256" key="3">
    <source>
        <dbReference type="ARBA" id="ARBA00023163"/>
    </source>
</evidence>
<dbReference type="OrthoDB" id="9784962at2"/>
<gene>
    <name evidence="5" type="ORF">SAMN02910451_01246</name>
</gene>
<evidence type="ECO:0000259" key="4">
    <source>
        <dbReference type="PROSITE" id="PS50932"/>
    </source>
</evidence>
<dbReference type="GO" id="GO:0000976">
    <property type="term" value="F:transcription cis-regulatory region binding"/>
    <property type="evidence" value="ECO:0007669"/>
    <property type="project" value="TreeGrafter"/>
</dbReference>
<evidence type="ECO:0000256" key="1">
    <source>
        <dbReference type="ARBA" id="ARBA00023015"/>
    </source>
</evidence>
<dbReference type="SUPFAM" id="SSF47413">
    <property type="entry name" value="lambda repressor-like DNA-binding domains"/>
    <property type="match status" value="1"/>
</dbReference>
<dbReference type="CDD" id="cd06267">
    <property type="entry name" value="PBP1_LacI_sugar_binding-like"/>
    <property type="match status" value="1"/>
</dbReference>
<feature type="domain" description="HTH lacI-type" evidence="4">
    <location>
        <begin position="2"/>
        <end position="45"/>
    </location>
</feature>
<dbReference type="InterPro" id="IPR010982">
    <property type="entry name" value="Lambda_DNA-bd_dom_sf"/>
</dbReference>
<dbReference type="Pfam" id="PF00356">
    <property type="entry name" value="LacI"/>
    <property type="match status" value="1"/>
</dbReference>
<dbReference type="Gene3D" id="3.40.50.2300">
    <property type="match status" value="2"/>
</dbReference>
<keyword evidence="6" id="KW-1185">Reference proteome</keyword>
<dbReference type="SUPFAM" id="SSF53822">
    <property type="entry name" value="Periplasmic binding protein-like I"/>
    <property type="match status" value="1"/>
</dbReference>
<dbReference type="GO" id="GO:0003700">
    <property type="term" value="F:DNA-binding transcription factor activity"/>
    <property type="evidence" value="ECO:0007669"/>
    <property type="project" value="TreeGrafter"/>
</dbReference>
<dbReference type="PROSITE" id="PS50932">
    <property type="entry name" value="HTH_LACI_2"/>
    <property type="match status" value="1"/>
</dbReference>
<sequence length="323" mass="36616">MVGIKDIAREAGVSIATVSNVLHGKRNMSDKTREKILAIAKELGYELPKIRIKEKSSDNKTIVVNFSDFDTNFYLNILHGISDYAYSKDYDIMVCTSRNAEKYMSDAYSTGCINIDYRCEDSMLIKAAENNYPIIVLDREINHFGIKSVIVNNYDAEKEMVETLIKSGYERFAYLSGMDTDDNKERYRAFRDALSAHGITFHRRDHYEGNWREKSGTQAARLLMLSEHMPQVLVCANDMMAIGAMRKFREAGLRVPEDIAVCGFDDAFVSKYMGLTTVEVPNYERGFLAAQSLVELIEGTGSYESLKIGARIKWRTSTLVKTS</sequence>
<dbReference type="Pfam" id="PF13377">
    <property type="entry name" value="Peripla_BP_3"/>
    <property type="match status" value="1"/>
</dbReference>
<dbReference type="InterPro" id="IPR028082">
    <property type="entry name" value="Peripla_BP_I"/>
</dbReference>
<name>A0A1G5CVG6_9FIRM</name>
<dbReference type="Gene3D" id="1.10.260.40">
    <property type="entry name" value="lambda repressor-like DNA-binding domains"/>
    <property type="match status" value="1"/>
</dbReference>
<dbReference type="CDD" id="cd01392">
    <property type="entry name" value="HTH_LacI"/>
    <property type="match status" value="1"/>
</dbReference>